<organism evidence="5 6">
    <name type="scientific">Mytilus galloprovincialis</name>
    <name type="common">Mediterranean mussel</name>
    <dbReference type="NCBI Taxonomy" id="29158"/>
    <lineage>
        <taxon>Eukaryota</taxon>
        <taxon>Metazoa</taxon>
        <taxon>Spiralia</taxon>
        <taxon>Lophotrochozoa</taxon>
        <taxon>Mollusca</taxon>
        <taxon>Bivalvia</taxon>
        <taxon>Autobranchia</taxon>
        <taxon>Pteriomorphia</taxon>
        <taxon>Mytilida</taxon>
        <taxon>Mytiloidea</taxon>
        <taxon>Mytilidae</taxon>
        <taxon>Mytilinae</taxon>
        <taxon>Mytilus</taxon>
    </lineage>
</organism>
<dbReference type="Pfam" id="PF01044">
    <property type="entry name" value="Vinculin"/>
    <property type="match status" value="1"/>
</dbReference>
<proteinExistence type="inferred from homology"/>
<dbReference type="InterPro" id="IPR036723">
    <property type="entry name" value="Alpha-catenin/vinculin-like_sf"/>
</dbReference>
<evidence type="ECO:0000256" key="1">
    <source>
        <dbReference type="ARBA" id="ARBA00004496"/>
    </source>
</evidence>
<dbReference type="Proteomes" id="UP000596742">
    <property type="component" value="Unassembled WGS sequence"/>
</dbReference>
<dbReference type="Gene3D" id="1.20.120.230">
    <property type="entry name" value="Alpha-catenin/vinculin-like"/>
    <property type="match status" value="1"/>
</dbReference>
<evidence type="ECO:0000313" key="5">
    <source>
        <dbReference type="EMBL" id="VDI62948.1"/>
    </source>
</evidence>
<dbReference type="GO" id="GO:0051015">
    <property type="term" value="F:actin filament binding"/>
    <property type="evidence" value="ECO:0007669"/>
    <property type="project" value="InterPro"/>
</dbReference>
<dbReference type="GO" id="GO:0007266">
    <property type="term" value="P:Rho protein signal transduction"/>
    <property type="evidence" value="ECO:0007669"/>
    <property type="project" value="InterPro"/>
</dbReference>
<dbReference type="GO" id="GO:0007155">
    <property type="term" value="P:cell adhesion"/>
    <property type="evidence" value="ECO:0007669"/>
    <property type="project" value="InterPro"/>
</dbReference>
<dbReference type="SUPFAM" id="SSF47220">
    <property type="entry name" value="alpha-catenin/vinculin-like"/>
    <property type="match status" value="1"/>
</dbReference>
<name>A0A8B6GEY7_MYTGA</name>
<feature type="compositionally biased region" description="Basic and acidic residues" evidence="4">
    <location>
        <begin position="185"/>
        <end position="197"/>
    </location>
</feature>
<protein>
    <submittedName>
        <fullName evidence="5">Uncharacterized protein</fullName>
    </submittedName>
</protein>
<dbReference type="OrthoDB" id="6376697at2759"/>
<evidence type="ECO:0000313" key="6">
    <source>
        <dbReference type="Proteomes" id="UP000596742"/>
    </source>
</evidence>
<dbReference type="AlphaFoldDB" id="A0A8B6GEY7"/>
<dbReference type="PANTHER" id="PTHR46342:SF1">
    <property type="entry name" value="ALPHA-CATULIN"/>
    <property type="match status" value="1"/>
</dbReference>
<dbReference type="EMBL" id="UYJE01008323">
    <property type="protein sequence ID" value="VDI62948.1"/>
    <property type="molecule type" value="Genomic_DNA"/>
</dbReference>
<evidence type="ECO:0000256" key="2">
    <source>
        <dbReference type="ARBA" id="ARBA00008376"/>
    </source>
</evidence>
<comment type="caution">
    <text evidence="5">The sequence shown here is derived from an EMBL/GenBank/DDBJ whole genome shotgun (WGS) entry which is preliminary data.</text>
</comment>
<comment type="subcellular location">
    <subcellularLocation>
        <location evidence="1">Cytoplasm</location>
    </subcellularLocation>
</comment>
<feature type="region of interest" description="Disordered" evidence="4">
    <location>
        <begin position="178"/>
        <end position="227"/>
    </location>
</feature>
<keyword evidence="3" id="KW-0963">Cytoplasm</keyword>
<sequence length="227" mass="25700">MRGPRPIKLDAEEQAKIAKLGLEMKLITSEMDAETDKWEEPDNDIVKRAKNMSSMAFSMYLFTRGEGPLKTTQDLFVQAEYFSEEGYKLYKSVREFVDRVPVCAHRDELLSYLEKIPPSCQQLHSTLKISTVGKAATFSKVDGAIQETKNLMNVIAKVVTTSFICATKYSIDYRRSPGGTRRWRTSYENRSSSDSESMHSSTQSDGLNRSSSSNRQFSSNNSLEKES</sequence>
<reference evidence="5" key="1">
    <citation type="submission" date="2018-11" db="EMBL/GenBank/DDBJ databases">
        <authorList>
            <person name="Alioto T."/>
            <person name="Alioto T."/>
        </authorList>
    </citation>
    <scope>NUCLEOTIDE SEQUENCE</scope>
</reference>
<dbReference type="InterPro" id="IPR006077">
    <property type="entry name" value="Vinculin/catenin"/>
</dbReference>
<dbReference type="GO" id="GO:0005737">
    <property type="term" value="C:cytoplasm"/>
    <property type="evidence" value="ECO:0007669"/>
    <property type="project" value="UniProtKB-SubCell"/>
</dbReference>
<dbReference type="InterPro" id="IPR030045">
    <property type="entry name" value="CTNNAL1"/>
</dbReference>
<evidence type="ECO:0000256" key="3">
    <source>
        <dbReference type="ARBA" id="ARBA00022490"/>
    </source>
</evidence>
<comment type="similarity">
    <text evidence="2">Belongs to the vinculin/alpha-catenin family.</text>
</comment>
<accession>A0A8B6GEY7</accession>
<feature type="compositionally biased region" description="Low complexity" evidence="4">
    <location>
        <begin position="198"/>
        <end position="227"/>
    </location>
</feature>
<gene>
    <name evidence="5" type="ORF">MGAL_10B021257</name>
</gene>
<keyword evidence="6" id="KW-1185">Reference proteome</keyword>
<evidence type="ECO:0000256" key="4">
    <source>
        <dbReference type="SAM" id="MobiDB-lite"/>
    </source>
</evidence>
<dbReference type="PANTHER" id="PTHR46342">
    <property type="entry name" value="ALPHA-CATULIN"/>
    <property type="match status" value="1"/>
</dbReference>